<gene>
    <name evidence="5" type="ORF">ACFQPB_16675</name>
</gene>
<comment type="similarity">
    <text evidence="2">Belongs to the bacterial solute-binding protein 2 family.</text>
</comment>
<dbReference type="PANTHER" id="PTHR46847">
    <property type="entry name" value="D-ALLOSE-BINDING PERIPLASMIC PROTEIN-RELATED"/>
    <property type="match status" value="1"/>
</dbReference>
<dbReference type="Proteomes" id="UP001596501">
    <property type="component" value="Unassembled WGS sequence"/>
</dbReference>
<dbReference type="PANTHER" id="PTHR46847:SF2">
    <property type="entry name" value="ABC TRANSPORTER SUGAR-BINDING PROTEIN"/>
    <property type="match status" value="1"/>
</dbReference>
<comment type="caution">
    <text evidence="5">The sequence shown here is derived from an EMBL/GenBank/DDBJ whole genome shotgun (WGS) entry which is preliminary data.</text>
</comment>
<organism evidence="5 6">
    <name type="scientific">Hydrogenophaga atypica</name>
    <dbReference type="NCBI Taxonomy" id="249409"/>
    <lineage>
        <taxon>Bacteria</taxon>
        <taxon>Pseudomonadati</taxon>
        <taxon>Pseudomonadota</taxon>
        <taxon>Betaproteobacteria</taxon>
        <taxon>Burkholderiales</taxon>
        <taxon>Comamonadaceae</taxon>
        <taxon>Hydrogenophaga</taxon>
    </lineage>
</organism>
<dbReference type="InterPro" id="IPR028082">
    <property type="entry name" value="Peripla_BP_I"/>
</dbReference>
<dbReference type="Gene3D" id="3.40.50.2300">
    <property type="match status" value="2"/>
</dbReference>
<keyword evidence="3" id="KW-0732">Signal</keyword>
<feature type="domain" description="Periplasmic binding protein" evidence="4">
    <location>
        <begin position="146"/>
        <end position="289"/>
    </location>
</feature>
<proteinExistence type="inferred from homology"/>
<evidence type="ECO:0000256" key="1">
    <source>
        <dbReference type="ARBA" id="ARBA00004196"/>
    </source>
</evidence>
<name>A0ABW2QN63_9BURK</name>
<comment type="subcellular location">
    <subcellularLocation>
        <location evidence="1">Cell envelope</location>
    </subcellularLocation>
</comment>
<evidence type="ECO:0000313" key="6">
    <source>
        <dbReference type="Proteomes" id="UP001596501"/>
    </source>
</evidence>
<dbReference type="EMBL" id="JBHTCA010000015">
    <property type="protein sequence ID" value="MFC7410502.1"/>
    <property type="molecule type" value="Genomic_DNA"/>
</dbReference>
<dbReference type="InterPro" id="IPR025997">
    <property type="entry name" value="SBP_2_dom"/>
</dbReference>
<protein>
    <submittedName>
        <fullName evidence="5">ABC transporter substrate-binding protein</fullName>
    </submittedName>
</protein>
<accession>A0ABW2QN63</accession>
<dbReference type="Pfam" id="PF13407">
    <property type="entry name" value="Peripla_BP_4"/>
    <property type="match status" value="1"/>
</dbReference>
<evidence type="ECO:0000256" key="3">
    <source>
        <dbReference type="ARBA" id="ARBA00022729"/>
    </source>
</evidence>
<evidence type="ECO:0000313" key="5">
    <source>
        <dbReference type="EMBL" id="MFC7410502.1"/>
    </source>
</evidence>
<dbReference type="CDD" id="cd06324">
    <property type="entry name" value="PBP1_ABC_sugar_binding-like"/>
    <property type="match status" value="1"/>
</dbReference>
<sequence>MKKTKLGLWCVLGVWLALMAGPLWAQRVVFINPGKKDEAYWAAAAQSMQAAARSLGQSLEVFYAEREHLRALAFARELVARAPSERPDYAVFSNDYGTGAELLRIFEGSGIRCFLAFSKPPPDGPSGAGRPREHFKHWVGSLEPRAEDAGYLTARALIEKGRAARAQAPDGKLHLLAIAGDRSTTASVLRNEGMRRAVREAGDVLLVQEVYADWSREKATEQATWLWQRHPHAKLVWAGNDLMAFGAMAAWEQRGGTPGKTAWFSGINTSSEAMAALKSGRLAALAGGHFITGAWALVMIHDHHHGHDFADEGLALERSMFTLFNERTADVFLARFGPSAEPVDYRRYSKVLNPQVRRYEFGFAQLLR</sequence>
<evidence type="ECO:0000256" key="2">
    <source>
        <dbReference type="ARBA" id="ARBA00007639"/>
    </source>
</evidence>
<reference evidence="6" key="1">
    <citation type="journal article" date="2019" name="Int. J. Syst. Evol. Microbiol.">
        <title>The Global Catalogue of Microorganisms (GCM) 10K type strain sequencing project: providing services to taxonomists for standard genome sequencing and annotation.</title>
        <authorList>
            <consortium name="The Broad Institute Genomics Platform"/>
            <consortium name="The Broad Institute Genome Sequencing Center for Infectious Disease"/>
            <person name="Wu L."/>
            <person name="Ma J."/>
        </authorList>
    </citation>
    <scope>NUCLEOTIDE SEQUENCE [LARGE SCALE GENOMIC DNA]</scope>
    <source>
        <strain evidence="6">CGMCC 1.12371</strain>
    </source>
</reference>
<keyword evidence="6" id="KW-1185">Reference proteome</keyword>
<dbReference type="SUPFAM" id="SSF53822">
    <property type="entry name" value="Periplasmic binding protein-like I"/>
    <property type="match status" value="1"/>
</dbReference>
<dbReference type="RefSeq" id="WP_382225679.1">
    <property type="nucleotide sequence ID" value="NZ_JBHTCA010000015.1"/>
</dbReference>
<evidence type="ECO:0000259" key="4">
    <source>
        <dbReference type="Pfam" id="PF13407"/>
    </source>
</evidence>